<organism evidence="6">
    <name type="scientific">Leptosphaeria maculans (strain JN3 / isolate v23.1.3 / race Av1-4-5-6-7-8)</name>
    <name type="common">Blackleg fungus</name>
    <name type="synonym">Phoma lingam</name>
    <dbReference type="NCBI Taxonomy" id="985895"/>
    <lineage>
        <taxon>Eukaryota</taxon>
        <taxon>Fungi</taxon>
        <taxon>Dikarya</taxon>
        <taxon>Ascomycota</taxon>
        <taxon>Pezizomycotina</taxon>
        <taxon>Dothideomycetes</taxon>
        <taxon>Pleosporomycetidae</taxon>
        <taxon>Pleosporales</taxon>
        <taxon>Pleosporineae</taxon>
        <taxon>Leptosphaeriaceae</taxon>
        <taxon>Plenodomus</taxon>
        <taxon>Plenodomus lingam/Leptosphaeria maculans species complex</taxon>
    </lineage>
</organism>
<evidence type="ECO:0000259" key="2">
    <source>
        <dbReference type="Pfam" id="PF14420"/>
    </source>
</evidence>
<gene>
    <name evidence="5" type="ORF">LEMA_P091410.1</name>
</gene>
<evidence type="ECO:0000313" key="5">
    <source>
        <dbReference type="EMBL" id="CBX97732.1"/>
    </source>
</evidence>
<dbReference type="InParanoid" id="E5A215"/>
<feature type="domain" description="Tri-helical" evidence="3">
    <location>
        <begin position="410"/>
        <end position="495"/>
    </location>
</feature>
<feature type="compositionally biased region" description="Basic residues" evidence="1">
    <location>
        <begin position="170"/>
        <end position="190"/>
    </location>
</feature>
<dbReference type="InterPro" id="IPR057940">
    <property type="entry name" value="Tri-helical_dom"/>
</dbReference>
<dbReference type="HOGENOM" id="CLU_016357_0_0_1"/>
<dbReference type="PANTHER" id="PTHR38788:SF5">
    <property type="entry name" value="CLR5 DOMAIN-CONTAINING PROTEIN"/>
    <property type="match status" value="1"/>
</dbReference>
<dbReference type="Pfam" id="PF14420">
    <property type="entry name" value="Clr5"/>
    <property type="match status" value="1"/>
</dbReference>
<dbReference type="OMA" id="YRMYIEE"/>
<feature type="compositionally biased region" description="Basic residues" evidence="1">
    <location>
        <begin position="273"/>
        <end position="282"/>
    </location>
</feature>
<feature type="compositionally biased region" description="Basic and acidic residues" evidence="1">
    <location>
        <begin position="490"/>
        <end position="504"/>
    </location>
</feature>
<dbReference type="OrthoDB" id="4115389at2759"/>
<evidence type="ECO:0000256" key="1">
    <source>
        <dbReference type="SAM" id="MobiDB-lite"/>
    </source>
</evidence>
<dbReference type="Proteomes" id="UP000002668">
    <property type="component" value="Genome"/>
</dbReference>
<protein>
    <submittedName>
        <fullName evidence="5">Uncharacterized protein</fullName>
    </submittedName>
</protein>
<feature type="compositionally biased region" description="Acidic residues" evidence="1">
    <location>
        <begin position="211"/>
        <end position="224"/>
    </location>
</feature>
<dbReference type="VEuPathDB" id="FungiDB:LEMA_P091410.1"/>
<dbReference type="PANTHER" id="PTHR38788">
    <property type="entry name" value="CLR5 DOMAIN-CONTAINING PROTEIN"/>
    <property type="match status" value="1"/>
</dbReference>
<keyword evidence="6" id="KW-1185">Reference proteome</keyword>
<feature type="compositionally biased region" description="Low complexity" evidence="1">
    <location>
        <begin position="528"/>
        <end position="558"/>
    </location>
</feature>
<dbReference type="Pfam" id="PF24962">
    <property type="entry name" value="DUF7767"/>
    <property type="match status" value="1"/>
</dbReference>
<accession>E5A215</accession>
<dbReference type="InterPro" id="IPR025676">
    <property type="entry name" value="Clr5_dom"/>
</dbReference>
<feature type="domain" description="Tri-helical" evidence="3">
    <location>
        <begin position="307"/>
        <end position="400"/>
    </location>
</feature>
<evidence type="ECO:0000259" key="4">
    <source>
        <dbReference type="Pfam" id="PF24962"/>
    </source>
</evidence>
<feature type="domain" description="Clr5" evidence="2">
    <location>
        <begin position="45"/>
        <end position="94"/>
    </location>
</feature>
<reference evidence="6" key="1">
    <citation type="journal article" date="2011" name="Nat. Commun.">
        <title>Effector diversification within compartments of the Leptosphaeria maculans genome affected by Repeat-Induced Point mutations.</title>
        <authorList>
            <person name="Rouxel T."/>
            <person name="Grandaubert J."/>
            <person name="Hane J.K."/>
            <person name="Hoede C."/>
            <person name="van de Wouw A.P."/>
            <person name="Couloux A."/>
            <person name="Dominguez V."/>
            <person name="Anthouard V."/>
            <person name="Bally P."/>
            <person name="Bourras S."/>
            <person name="Cozijnsen A.J."/>
            <person name="Ciuffetti L.M."/>
            <person name="Degrave A."/>
            <person name="Dilmaghani A."/>
            <person name="Duret L."/>
            <person name="Fudal I."/>
            <person name="Goodwin S.B."/>
            <person name="Gout L."/>
            <person name="Glaser N."/>
            <person name="Linglin J."/>
            <person name="Kema G.H.J."/>
            <person name="Lapalu N."/>
            <person name="Lawrence C.B."/>
            <person name="May K."/>
            <person name="Meyer M."/>
            <person name="Ollivier B."/>
            <person name="Poulain J."/>
            <person name="Schoch C.L."/>
            <person name="Simon A."/>
            <person name="Spatafora J.W."/>
            <person name="Stachowiak A."/>
            <person name="Turgeon B.G."/>
            <person name="Tyler B.M."/>
            <person name="Vincent D."/>
            <person name="Weissenbach J."/>
            <person name="Amselem J."/>
            <person name="Quesneville H."/>
            <person name="Oliver R.P."/>
            <person name="Wincker P."/>
            <person name="Balesdent M.-H."/>
            <person name="Howlett B.J."/>
        </authorList>
    </citation>
    <scope>NUCLEOTIDE SEQUENCE [LARGE SCALE GENOMIC DNA]</scope>
    <source>
        <strain evidence="6">JN3 / isolate v23.1.3 / race Av1-4-5-6-7-8</strain>
    </source>
</reference>
<dbReference type="eggNOG" id="ENOG502RGNJ">
    <property type="taxonomic scope" value="Eukaryota"/>
</dbReference>
<proteinExistence type="predicted"/>
<feature type="region of interest" description="Disordered" evidence="1">
    <location>
        <begin position="490"/>
        <end position="562"/>
    </location>
</feature>
<feature type="region of interest" description="Disordered" evidence="1">
    <location>
        <begin position="157"/>
        <end position="243"/>
    </location>
</feature>
<dbReference type="EMBL" id="FP929132">
    <property type="protein sequence ID" value="CBX97732.1"/>
    <property type="molecule type" value="Genomic_DNA"/>
</dbReference>
<dbReference type="STRING" id="985895.E5A215"/>
<dbReference type="InterPro" id="IPR056669">
    <property type="entry name" value="DUF7767"/>
</dbReference>
<evidence type="ECO:0000259" key="3">
    <source>
        <dbReference type="Pfam" id="PF24465"/>
    </source>
</evidence>
<feature type="domain" description="DUF7767" evidence="4">
    <location>
        <begin position="607"/>
        <end position="660"/>
    </location>
</feature>
<name>E5A215_LEPMJ</name>
<feature type="compositionally biased region" description="Pro residues" evidence="1">
    <location>
        <begin position="289"/>
        <end position="298"/>
    </location>
</feature>
<sequence>MAGSFTTKRSARVEPSIKPLVQLLARLPYPTPALLVREPRAEEMYHWDDKEAECYRLYVEEKKSLDEVIAYWEAQGFTPSKRAFQTQFKRWDFPRKQAPAHKNPALVARVQDLWEQNYTQKDMIDTLQAEGYSINDRELIRLRLRLKLLLRESAPRPKRKQAVAVDGGIRKVKAKGKGKGKGKGQKKRPQKVLSGNGLINNLANSILADEPSSEEEEEESEEEQALSLEQTEAEGAETADAADAGPTALSAEELLRRQLRQEQLQVESDEKWRTRKRRRRTRGWAGLPPDAPGEPPRFPSETTIDEAKAYLGLDNDVYREVRERFLEMCRENDIVKKTTAGPEKWAQIVRQLIRENVHLSSAFEQEPDALQSNEALFRPKGQRALSLDVICMDVTKRLRVMGKSMNLSEAKKLLCLNPERTRYVRAAFAAKLIANNCTSKYEAGDALWTELKQAWVNESEYLTRALAHGGADPDYQRKIRAIEALARDVMKRQQQERIAKDPTKKKQIHQGPGPGPAPPCLTTQSSHPTPRTTSAPPNTNTTSNSNTNTNLTHTPHSPSDLQIDPSLLLAATDAAFLTPSTYNPPPYHTYYPPSSTPTTLPSPTHPQMPIPIYFRLHPHSSTPQPAKTLWLSILQAPLLEEVAALAMREHRGTVVLGVEGRGCG</sequence>
<dbReference type="Pfam" id="PF24465">
    <property type="entry name" value="Tri-helical"/>
    <property type="match status" value="2"/>
</dbReference>
<feature type="region of interest" description="Disordered" evidence="1">
    <location>
        <begin position="265"/>
        <end position="300"/>
    </location>
</feature>
<evidence type="ECO:0000313" key="6">
    <source>
        <dbReference type="Proteomes" id="UP000002668"/>
    </source>
</evidence>
<dbReference type="AlphaFoldDB" id="E5A215"/>